<dbReference type="PANTHER" id="PTHR43128">
    <property type="entry name" value="L-2-HYDROXYCARBOXYLATE DEHYDROGENASE (NAD(P)(+))"/>
    <property type="match status" value="1"/>
</dbReference>
<evidence type="ECO:0000259" key="7">
    <source>
        <dbReference type="Pfam" id="PF00056"/>
    </source>
</evidence>
<feature type="domain" description="Lactate/malate dehydrogenase C-terminal" evidence="8">
    <location>
        <begin position="141"/>
        <end position="292"/>
    </location>
</feature>
<feature type="domain" description="Lactate/malate dehydrogenase N-terminal" evidence="7">
    <location>
        <begin position="2"/>
        <end position="134"/>
    </location>
</feature>
<dbReference type="SUPFAM" id="SSF56327">
    <property type="entry name" value="LDH C-terminal domain-like"/>
    <property type="match status" value="1"/>
</dbReference>
<evidence type="ECO:0000313" key="9">
    <source>
        <dbReference type="EMBL" id="MFB9993043.1"/>
    </source>
</evidence>
<evidence type="ECO:0000256" key="6">
    <source>
        <dbReference type="RuleBase" id="RU003369"/>
    </source>
</evidence>
<dbReference type="InterPro" id="IPR001557">
    <property type="entry name" value="L-lactate/malate_DH"/>
</dbReference>
<dbReference type="Proteomes" id="UP001589733">
    <property type="component" value="Unassembled WGS sequence"/>
</dbReference>
<dbReference type="Pfam" id="PF00056">
    <property type="entry name" value="Ldh_1_N"/>
    <property type="match status" value="1"/>
</dbReference>
<dbReference type="InterPro" id="IPR018177">
    <property type="entry name" value="L-lactate_DH_AS"/>
</dbReference>
<evidence type="ECO:0000256" key="1">
    <source>
        <dbReference type="ARBA" id="ARBA00011881"/>
    </source>
</evidence>
<comment type="caution">
    <text evidence="9">The sequence shown here is derived from an EMBL/GenBank/DDBJ whole genome shotgun (WGS) entry which is preliminary data.</text>
</comment>
<dbReference type="PIRSF" id="PIRSF000102">
    <property type="entry name" value="Lac_mal_DH"/>
    <property type="match status" value="1"/>
</dbReference>
<name>A0ABV6AZX0_9DEIO</name>
<evidence type="ECO:0000256" key="4">
    <source>
        <dbReference type="ARBA" id="ARBA00023002"/>
    </source>
</evidence>
<keyword evidence="4 6" id="KW-0560">Oxidoreductase</keyword>
<dbReference type="Gene3D" id="3.40.50.720">
    <property type="entry name" value="NAD(P)-binding Rossmann-like Domain"/>
    <property type="match status" value="1"/>
</dbReference>
<gene>
    <name evidence="9" type="ORF">ACFFLM_13800</name>
</gene>
<dbReference type="Gene3D" id="3.90.110.10">
    <property type="entry name" value="Lactate dehydrogenase/glycoside hydrolase, family 4, C-terminal"/>
    <property type="match status" value="1"/>
</dbReference>
<comment type="subunit">
    <text evidence="1">Homotetramer.</text>
</comment>
<dbReference type="InterPro" id="IPR001236">
    <property type="entry name" value="Lactate/malate_DH_N"/>
</dbReference>
<protein>
    <recommendedName>
        <fullName evidence="2">L-lactate dehydrogenase</fullName>
    </recommendedName>
</protein>
<keyword evidence="10" id="KW-1185">Reference proteome</keyword>
<proteinExistence type="inferred from homology"/>
<organism evidence="9 10">
    <name type="scientific">Deinococcus oregonensis</name>
    <dbReference type="NCBI Taxonomy" id="1805970"/>
    <lineage>
        <taxon>Bacteria</taxon>
        <taxon>Thermotogati</taxon>
        <taxon>Deinococcota</taxon>
        <taxon>Deinococci</taxon>
        <taxon>Deinococcales</taxon>
        <taxon>Deinococcaceae</taxon>
        <taxon>Deinococcus</taxon>
    </lineage>
</organism>
<evidence type="ECO:0000256" key="2">
    <source>
        <dbReference type="ARBA" id="ARBA00016495"/>
    </source>
</evidence>
<dbReference type="InterPro" id="IPR022383">
    <property type="entry name" value="Lactate/malate_DH_C"/>
</dbReference>
<dbReference type="SUPFAM" id="SSF51735">
    <property type="entry name" value="NAD(P)-binding Rossmann-fold domains"/>
    <property type="match status" value="1"/>
</dbReference>
<comment type="similarity">
    <text evidence="6">Belongs to the LDH/MDH superfamily.</text>
</comment>
<reference evidence="9 10" key="1">
    <citation type="submission" date="2024-09" db="EMBL/GenBank/DDBJ databases">
        <authorList>
            <person name="Sun Q."/>
            <person name="Mori K."/>
        </authorList>
    </citation>
    <scope>NUCLEOTIDE SEQUENCE [LARGE SCALE GENOMIC DNA]</scope>
    <source>
        <strain evidence="9 10">JCM 13503</strain>
    </source>
</reference>
<dbReference type="RefSeq" id="WP_380011079.1">
    <property type="nucleotide sequence ID" value="NZ_JBHLYR010000044.1"/>
</dbReference>
<dbReference type="PRINTS" id="PR00086">
    <property type="entry name" value="LLDHDRGNASE"/>
</dbReference>
<accession>A0ABV6AZX0</accession>
<dbReference type="EMBL" id="JBHLYR010000044">
    <property type="protein sequence ID" value="MFB9993043.1"/>
    <property type="molecule type" value="Genomic_DNA"/>
</dbReference>
<dbReference type="InterPro" id="IPR015955">
    <property type="entry name" value="Lactate_DH/Glyco_Ohase_4_C"/>
</dbReference>
<evidence type="ECO:0000313" key="10">
    <source>
        <dbReference type="Proteomes" id="UP001589733"/>
    </source>
</evidence>
<evidence type="ECO:0000259" key="8">
    <source>
        <dbReference type="Pfam" id="PF02866"/>
    </source>
</evidence>
<dbReference type="InterPro" id="IPR036291">
    <property type="entry name" value="NAD(P)-bd_dom_sf"/>
</dbReference>
<dbReference type="PROSITE" id="PS00064">
    <property type="entry name" value="L_LDH"/>
    <property type="match status" value="1"/>
</dbReference>
<keyword evidence="3" id="KW-0021">Allosteric enzyme</keyword>
<dbReference type="PANTHER" id="PTHR43128:SF16">
    <property type="entry name" value="L-LACTATE DEHYDROGENASE"/>
    <property type="match status" value="1"/>
</dbReference>
<keyword evidence="5" id="KW-0520">NAD</keyword>
<evidence type="ECO:0000256" key="5">
    <source>
        <dbReference type="ARBA" id="ARBA00023027"/>
    </source>
</evidence>
<evidence type="ECO:0000256" key="3">
    <source>
        <dbReference type="ARBA" id="ARBA00022533"/>
    </source>
</evidence>
<sequence length="302" mass="30716">MTKVGMVGAGMVGSAAGFALVLRGSCTELVLVDKDAARAQAEAQDISHATPVSHPVRVSSGGFEALAGASVVILTAGANQKPGEDRLSLLKRNADIFRELVPQIAQAAPDAVLLVATNPVDLMTALTAKLAPNQPVVGSGTVLDSARFRALVAARVGVAPQHVHASVLGEHGDSEVLGWSSASVGGVPLAQVLDLTDELKQDIEEGTRGAAAQIIAGKHATNYGVGAALALITEAVLRDRRSVLTVSGPSLYGPYLSLPRVVGAGGIAATLKPDLSPEEDAALERSAAVLIKASQGLPELST</sequence>
<dbReference type="Pfam" id="PF02866">
    <property type="entry name" value="Ldh_1_C"/>
    <property type="match status" value="1"/>
</dbReference>